<proteinExistence type="predicted"/>
<feature type="domain" description="N-acetyltransferase" evidence="1">
    <location>
        <begin position="10"/>
        <end position="173"/>
    </location>
</feature>
<dbReference type="SUPFAM" id="SSF55729">
    <property type="entry name" value="Acyl-CoA N-acyltransferases (Nat)"/>
    <property type="match status" value="1"/>
</dbReference>
<dbReference type="EMBL" id="JBHUMA010000006">
    <property type="protein sequence ID" value="MFD2598879.1"/>
    <property type="molecule type" value="Genomic_DNA"/>
</dbReference>
<keyword evidence="2" id="KW-0808">Transferase</keyword>
<dbReference type="PROSITE" id="PS51186">
    <property type="entry name" value="GNAT"/>
    <property type="match status" value="1"/>
</dbReference>
<dbReference type="Pfam" id="PF13302">
    <property type="entry name" value="Acetyltransf_3"/>
    <property type="match status" value="1"/>
</dbReference>
<protein>
    <submittedName>
        <fullName evidence="2">GNAT family N-acetyltransferase</fullName>
        <ecNumber evidence="2">2.3.-.-</ecNumber>
    </submittedName>
</protein>
<comment type="caution">
    <text evidence="2">The sequence shown here is derived from an EMBL/GenBank/DDBJ whole genome shotgun (WGS) entry which is preliminary data.</text>
</comment>
<keyword evidence="3" id="KW-1185">Reference proteome</keyword>
<name>A0ABW5NJ18_9SPHI</name>
<organism evidence="2 3">
    <name type="scientific">Sphingobacterium corticis</name>
    <dbReference type="NCBI Taxonomy" id="1812823"/>
    <lineage>
        <taxon>Bacteria</taxon>
        <taxon>Pseudomonadati</taxon>
        <taxon>Bacteroidota</taxon>
        <taxon>Sphingobacteriia</taxon>
        <taxon>Sphingobacteriales</taxon>
        <taxon>Sphingobacteriaceae</taxon>
        <taxon>Sphingobacterium</taxon>
    </lineage>
</organism>
<dbReference type="EC" id="2.3.-.-" evidence="2"/>
<dbReference type="PANTHER" id="PTHR43792">
    <property type="entry name" value="GNAT FAMILY, PUTATIVE (AFU_ORTHOLOGUE AFUA_3G00765)-RELATED-RELATED"/>
    <property type="match status" value="1"/>
</dbReference>
<dbReference type="InterPro" id="IPR051531">
    <property type="entry name" value="N-acetyltransferase"/>
</dbReference>
<dbReference type="RefSeq" id="WP_380869010.1">
    <property type="nucleotide sequence ID" value="NZ_JBHUMA010000006.1"/>
</dbReference>
<dbReference type="Proteomes" id="UP001597393">
    <property type="component" value="Unassembled WGS sequence"/>
</dbReference>
<accession>A0ABW5NJ18</accession>
<dbReference type="PANTHER" id="PTHR43792:SF16">
    <property type="entry name" value="N-ACETYLTRANSFERASE DOMAIN-CONTAINING PROTEIN"/>
    <property type="match status" value="1"/>
</dbReference>
<reference evidence="3" key="1">
    <citation type="journal article" date="2019" name="Int. J. Syst. Evol. Microbiol.">
        <title>The Global Catalogue of Microorganisms (GCM) 10K type strain sequencing project: providing services to taxonomists for standard genome sequencing and annotation.</title>
        <authorList>
            <consortium name="The Broad Institute Genomics Platform"/>
            <consortium name="The Broad Institute Genome Sequencing Center for Infectious Disease"/>
            <person name="Wu L."/>
            <person name="Ma J."/>
        </authorList>
    </citation>
    <scope>NUCLEOTIDE SEQUENCE [LARGE SCALE GENOMIC DNA]</scope>
    <source>
        <strain evidence="3">KCTC 42248</strain>
    </source>
</reference>
<dbReference type="Gene3D" id="3.40.630.30">
    <property type="match status" value="1"/>
</dbReference>
<gene>
    <name evidence="2" type="ORF">ACFSQ3_07925</name>
</gene>
<dbReference type="InterPro" id="IPR016181">
    <property type="entry name" value="Acyl_CoA_acyltransferase"/>
</dbReference>
<sequence>MSKSVETKRLILREITYEDTEGLFELDSDAEVHRYLGKTPLSDMQQVKQIIDFIRQQYIDYNIGRCAIIDKNSNEFIGWCGLKYITEPTNGHINYYDLGYRLIPRFWGKGYASEAAKATLEYGFREMKLTEIFAIADCRNKKSDRVLKKLGFEITSKFVVESMDHHWYQLNNDRYLDNFDTNLIG</sequence>
<dbReference type="GO" id="GO:0016746">
    <property type="term" value="F:acyltransferase activity"/>
    <property type="evidence" value="ECO:0007669"/>
    <property type="project" value="UniProtKB-KW"/>
</dbReference>
<keyword evidence="2" id="KW-0012">Acyltransferase</keyword>
<dbReference type="InterPro" id="IPR000182">
    <property type="entry name" value="GNAT_dom"/>
</dbReference>
<evidence type="ECO:0000259" key="1">
    <source>
        <dbReference type="PROSITE" id="PS51186"/>
    </source>
</evidence>
<evidence type="ECO:0000313" key="3">
    <source>
        <dbReference type="Proteomes" id="UP001597393"/>
    </source>
</evidence>
<evidence type="ECO:0000313" key="2">
    <source>
        <dbReference type="EMBL" id="MFD2598879.1"/>
    </source>
</evidence>